<proteinExistence type="predicted"/>
<reference evidence="1 2" key="1">
    <citation type="submission" date="2018-12" db="EMBL/GenBank/DDBJ databases">
        <authorList>
            <person name="Kim S.-J."/>
            <person name="Jung G.-Y."/>
        </authorList>
    </citation>
    <scope>NUCLEOTIDE SEQUENCE [LARGE SCALE GENOMIC DNA]</scope>
    <source>
        <strain evidence="1 2">03SU3-P</strain>
    </source>
</reference>
<keyword evidence="2" id="KW-1185">Reference proteome</keyword>
<accession>A0A426RT28</accession>
<dbReference type="AlphaFoldDB" id="A0A426RT28"/>
<gene>
    <name evidence="1" type="ORF">D7D48_04510</name>
</gene>
<sequence length="231" mass="25242">MSEWISSLHAVKRLRDAGLNAPEATLGLWAEAGFLRARAIWGRFSNDGGTDELTFPDESPADPDGLGAATPWPNIPSDFWHYVNVKHGNAEAHYEAGIFAALVVLDPEIGSHSDTEHIKLYGVSFNSDNLDALLNGVGEPQVEVKLTKTAPSNRGRRPNAEGWADFGAALARFVYDVDMTEQEDSGAIYEAVADMLANADRQPLDIRTVKPMIEKTILWIKNNKVEGHFGG</sequence>
<evidence type="ECO:0000313" key="2">
    <source>
        <dbReference type="Proteomes" id="UP000268553"/>
    </source>
</evidence>
<comment type="caution">
    <text evidence="1">The sequence shown here is derived from an EMBL/GenBank/DDBJ whole genome shotgun (WGS) entry which is preliminary data.</text>
</comment>
<dbReference type="RefSeq" id="WP_125230154.1">
    <property type="nucleotide sequence ID" value="NZ_RWJI01000001.1"/>
</dbReference>
<dbReference type="EMBL" id="RWJI01000001">
    <property type="protein sequence ID" value="RRQ52138.1"/>
    <property type="molecule type" value="Genomic_DNA"/>
</dbReference>
<protein>
    <submittedName>
        <fullName evidence="1">Uncharacterized protein</fullName>
    </submittedName>
</protein>
<organism evidence="1 2">
    <name type="scientific">Sphingorhabdus wooponensis</name>
    <dbReference type="NCBI Taxonomy" id="940136"/>
    <lineage>
        <taxon>Bacteria</taxon>
        <taxon>Pseudomonadati</taxon>
        <taxon>Pseudomonadota</taxon>
        <taxon>Alphaproteobacteria</taxon>
        <taxon>Sphingomonadales</taxon>
        <taxon>Sphingomonadaceae</taxon>
        <taxon>Sphingorhabdus</taxon>
    </lineage>
</organism>
<name>A0A426RT28_9SPHN</name>
<evidence type="ECO:0000313" key="1">
    <source>
        <dbReference type="EMBL" id="RRQ52138.1"/>
    </source>
</evidence>
<dbReference type="Proteomes" id="UP000268553">
    <property type="component" value="Unassembled WGS sequence"/>
</dbReference>